<evidence type="ECO:0000313" key="5">
    <source>
        <dbReference type="EMBL" id="HHP67624.1"/>
    </source>
</evidence>
<dbReference type="GO" id="GO:0005524">
    <property type="term" value="F:ATP binding"/>
    <property type="evidence" value="ECO:0007669"/>
    <property type="project" value="UniProtKB-KW"/>
</dbReference>
<dbReference type="PANTHER" id="PTHR45772:SF8">
    <property type="entry name" value="HIGH-AFFINITY BRANCHED-CHAIN AMINO ACID TRANSPORT ATP-BINDING PROTEIN"/>
    <property type="match status" value="1"/>
</dbReference>
<name>A0A7J3XY44_9CREN</name>
<organism evidence="5">
    <name type="scientific">Thermogladius calderae</name>
    <dbReference type="NCBI Taxonomy" id="1200300"/>
    <lineage>
        <taxon>Archaea</taxon>
        <taxon>Thermoproteota</taxon>
        <taxon>Thermoprotei</taxon>
        <taxon>Desulfurococcales</taxon>
        <taxon>Desulfurococcaceae</taxon>
        <taxon>Thermogladius</taxon>
    </lineage>
</organism>
<dbReference type="PROSITE" id="PS50893">
    <property type="entry name" value="ABC_TRANSPORTER_2"/>
    <property type="match status" value="1"/>
</dbReference>
<dbReference type="SMART" id="SM00382">
    <property type="entry name" value="AAA"/>
    <property type="match status" value="1"/>
</dbReference>
<dbReference type="PANTHER" id="PTHR45772">
    <property type="entry name" value="CONSERVED COMPONENT OF ABC TRANSPORTER FOR NATURAL AMINO ACIDS-RELATED"/>
    <property type="match status" value="1"/>
</dbReference>
<sequence>MSGARVILRVDGVSKKFGGVVALDNVSLGVEEGGIYGLIGPNGSGKTTLFNCITGVYKPDKGRVFFDGRDITGLQPHVIARLGVARTWQKVRPFRNIKVIDAVIAGGLLKTSSIGEARKIAEETLELVGVAREEWGKLGSEISLMEHKLVDLARAIATQPRLLLLDEIAAGLRPHEQEKLAEVIRRVWRERGLTIIVVEHVMKFVMSLSRKIFVLHEGRLIAEGAPEEIASNPKVIEAYLGIRPA</sequence>
<dbReference type="InterPro" id="IPR027417">
    <property type="entry name" value="P-loop_NTPase"/>
</dbReference>
<dbReference type="GO" id="GO:0016887">
    <property type="term" value="F:ATP hydrolysis activity"/>
    <property type="evidence" value="ECO:0007669"/>
    <property type="project" value="InterPro"/>
</dbReference>
<dbReference type="GO" id="GO:0005886">
    <property type="term" value="C:plasma membrane"/>
    <property type="evidence" value="ECO:0007669"/>
    <property type="project" value="TreeGrafter"/>
</dbReference>
<accession>A0A7J3XY44</accession>
<keyword evidence="3 5" id="KW-0067">ATP-binding</keyword>
<proteinExistence type="predicted"/>
<dbReference type="EMBL" id="DRYK01000030">
    <property type="protein sequence ID" value="HHP67624.1"/>
    <property type="molecule type" value="Genomic_DNA"/>
</dbReference>
<evidence type="ECO:0000256" key="1">
    <source>
        <dbReference type="ARBA" id="ARBA00022448"/>
    </source>
</evidence>
<dbReference type="Pfam" id="PF00005">
    <property type="entry name" value="ABC_tran"/>
    <property type="match status" value="1"/>
</dbReference>
<comment type="caution">
    <text evidence="5">The sequence shown here is derived from an EMBL/GenBank/DDBJ whole genome shotgun (WGS) entry which is preliminary data.</text>
</comment>
<evidence type="ECO:0000256" key="3">
    <source>
        <dbReference type="ARBA" id="ARBA00022840"/>
    </source>
</evidence>
<dbReference type="Gene3D" id="3.40.50.300">
    <property type="entry name" value="P-loop containing nucleotide triphosphate hydrolases"/>
    <property type="match status" value="1"/>
</dbReference>
<dbReference type="AlphaFoldDB" id="A0A7J3XY44"/>
<dbReference type="CDD" id="cd03219">
    <property type="entry name" value="ABC_Mj1267_LivG_branched"/>
    <property type="match status" value="1"/>
</dbReference>
<reference evidence="5" key="1">
    <citation type="journal article" date="2020" name="mSystems">
        <title>Genome- and Community-Level Interaction Insights into Carbon Utilization and Element Cycling Functions of Hydrothermarchaeota in Hydrothermal Sediment.</title>
        <authorList>
            <person name="Zhou Z."/>
            <person name="Liu Y."/>
            <person name="Xu W."/>
            <person name="Pan J."/>
            <person name="Luo Z.H."/>
            <person name="Li M."/>
        </authorList>
    </citation>
    <scope>NUCLEOTIDE SEQUENCE [LARGE SCALE GENOMIC DNA]</scope>
    <source>
        <strain evidence="5">SpSt-110</strain>
    </source>
</reference>
<keyword evidence="2" id="KW-0547">Nucleotide-binding</keyword>
<evidence type="ECO:0000259" key="4">
    <source>
        <dbReference type="PROSITE" id="PS50893"/>
    </source>
</evidence>
<evidence type="ECO:0000256" key="2">
    <source>
        <dbReference type="ARBA" id="ARBA00022741"/>
    </source>
</evidence>
<dbReference type="InterPro" id="IPR051120">
    <property type="entry name" value="ABC_AA/LPS_Transport"/>
</dbReference>
<gene>
    <name evidence="5" type="ORF">ENM60_02365</name>
</gene>
<dbReference type="Pfam" id="PF12399">
    <property type="entry name" value="BCA_ABC_TP_C"/>
    <property type="match status" value="1"/>
</dbReference>
<dbReference type="InterPro" id="IPR032823">
    <property type="entry name" value="BCA_ABC_TP_C"/>
</dbReference>
<dbReference type="InterPro" id="IPR003439">
    <property type="entry name" value="ABC_transporter-like_ATP-bd"/>
</dbReference>
<feature type="domain" description="ABC transporter" evidence="4">
    <location>
        <begin position="8"/>
        <end position="242"/>
    </location>
</feature>
<dbReference type="SUPFAM" id="SSF52540">
    <property type="entry name" value="P-loop containing nucleoside triphosphate hydrolases"/>
    <property type="match status" value="1"/>
</dbReference>
<keyword evidence="1" id="KW-0813">Transport</keyword>
<protein>
    <submittedName>
        <fullName evidence="5">ABC transporter ATP-binding protein</fullName>
    </submittedName>
</protein>
<dbReference type="InterPro" id="IPR003593">
    <property type="entry name" value="AAA+_ATPase"/>
</dbReference>